<feature type="transmembrane region" description="Helical" evidence="1">
    <location>
        <begin position="64"/>
        <end position="82"/>
    </location>
</feature>
<gene>
    <name evidence="2" type="ORF">HNR55_003208</name>
</gene>
<keyword evidence="1" id="KW-0472">Membrane</keyword>
<evidence type="ECO:0000313" key="3">
    <source>
        <dbReference type="Proteomes" id="UP000578000"/>
    </source>
</evidence>
<proteinExistence type="predicted"/>
<organism evidence="2 3">
    <name type="scientific">Acetobacter lovaniensis</name>
    <dbReference type="NCBI Taxonomy" id="104100"/>
    <lineage>
        <taxon>Bacteria</taxon>
        <taxon>Pseudomonadati</taxon>
        <taxon>Pseudomonadota</taxon>
        <taxon>Alphaproteobacteria</taxon>
        <taxon>Acetobacterales</taxon>
        <taxon>Acetobacteraceae</taxon>
        <taxon>Acetobacter</taxon>
    </lineage>
</organism>
<feature type="transmembrane region" description="Helical" evidence="1">
    <location>
        <begin position="35"/>
        <end position="57"/>
    </location>
</feature>
<accession>A0A841QKX7</accession>
<comment type="caution">
    <text evidence="2">The sequence shown here is derived from an EMBL/GenBank/DDBJ whole genome shotgun (WGS) entry which is preliminary data.</text>
</comment>
<name>A0A841QKX7_9PROT</name>
<evidence type="ECO:0008006" key="4">
    <source>
        <dbReference type="Google" id="ProtNLM"/>
    </source>
</evidence>
<keyword evidence="1" id="KW-0812">Transmembrane</keyword>
<sequence length="85" mass="9004">MRTAFAVGGGYLAASGAFGSFCTLSVVAGMRRSEAVALGTMLVFVLYLILILWVFAVGALWRPCFVFMLMIAVGYITAFYSGSGS</sequence>
<dbReference type="Proteomes" id="UP000578000">
    <property type="component" value="Unassembled WGS sequence"/>
</dbReference>
<evidence type="ECO:0000256" key="1">
    <source>
        <dbReference type="SAM" id="Phobius"/>
    </source>
</evidence>
<keyword evidence="3" id="KW-1185">Reference proteome</keyword>
<keyword evidence="1" id="KW-1133">Transmembrane helix</keyword>
<dbReference type="EMBL" id="JACHIE010000024">
    <property type="protein sequence ID" value="MBB6458597.1"/>
    <property type="molecule type" value="Genomic_DNA"/>
</dbReference>
<protein>
    <recommendedName>
        <fullName evidence="4">DUF3649 domain-containing protein</fullName>
    </recommendedName>
</protein>
<reference evidence="2 3" key="1">
    <citation type="submission" date="2020-08" db="EMBL/GenBank/DDBJ databases">
        <title>Genomic Encyclopedia of Type Strains, Phase IV (KMG-IV): sequencing the most valuable type-strain genomes for metagenomic binning, comparative biology and taxonomic classification.</title>
        <authorList>
            <person name="Goeker M."/>
        </authorList>
    </citation>
    <scope>NUCLEOTIDE SEQUENCE [LARGE SCALE GENOMIC DNA]</scope>
    <source>
        <strain evidence="2 3">DSM 4491</strain>
    </source>
</reference>
<evidence type="ECO:0000313" key="2">
    <source>
        <dbReference type="EMBL" id="MBB6458597.1"/>
    </source>
</evidence>
<dbReference type="AlphaFoldDB" id="A0A841QKX7"/>